<evidence type="ECO:0000313" key="2">
    <source>
        <dbReference type="Ensembl" id="ENSDNVP00000012132.1"/>
    </source>
</evidence>
<dbReference type="AlphaFoldDB" id="A0A8C4JNN0"/>
<feature type="compositionally biased region" description="Gly residues" evidence="1">
    <location>
        <begin position="18"/>
        <end position="27"/>
    </location>
</feature>
<reference evidence="2" key="1">
    <citation type="submission" date="2025-08" db="UniProtKB">
        <authorList>
            <consortium name="Ensembl"/>
        </authorList>
    </citation>
    <scope>IDENTIFICATION</scope>
</reference>
<dbReference type="GO" id="GO:0140007">
    <property type="term" value="C:KICSTOR complex"/>
    <property type="evidence" value="ECO:0007669"/>
    <property type="project" value="TreeGrafter"/>
</dbReference>
<organism evidence="2 3">
    <name type="scientific">Dromaius novaehollandiae</name>
    <name type="common">Emu</name>
    <dbReference type="NCBI Taxonomy" id="8790"/>
    <lineage>
        <taxon>Eukaryota</taxon>
        <taxon>Metazoa</taxon>
        <taxon>Chordata</taxon>
        <taxon>Craniata</taxon>
        <taxon>Vertebrata</taxon>
        <taxon>Euteleostomi</taxon>
        <taxon>Archelosauria</taxon>
        <taxon>Archosauria</taxon>
        <taxon>Dinosauria</taxon>
        <taxon>Saurischia</taxon>
        <taxon>Theropoda</taxon>
        <taxon>Coelurosauria</taxon>
        <taxon>Aves</taxon>
        <taxon>Palaeognathae</taxon>
        <taxon>Casuariiformes</taxon>
        <taxon>Dromaiidae</taxon>
        <taxon>Dromaius</taxon>
    </lineage>
</organism>
<reference evidence="2" key="2">
    <citation type="submission" date="2025-09" db="UniProtKB">
        <authorList>
            <consortium name="Ensembl"/>
        </authorList>
    </citation>
    <scope>IDENTIFICATION</scope>
</reference>
<dbReference type="GO" id="GO:0007015">
    <property type="term" value="P:actin filament organization"/>
    <property type="evidence" value="ECO:0007669"/>
    <property type="project" value="InterPro"/>
</dbReference>
<sequence length="132" mass="13791">MRGGAGLPRGPPRFQAGSAGGGGGGGGGRREVLPHVLPSPTPLALPVANNCTRPIKLCMSGTGHPFLNIYCDYEPGSEYDLDSIAQSCLNLELQFTPFQLHHAECVRRPPRFSVPAAAALAPLPPRVTPVLG</sequence>
<dbReference type="GO" id="GO:0051015">
    <property type="term" value="F:actin filament binding"/>
    <property type="evidence" value="ECO:0007669"/>
    <property type="project" value="TreeGrafter"/>
</dbReference>
<evidence type="ECO:0000313" key="3">
    <source>
        <dbReference type="Proteomes" id="UP000694423"/>
    </source>
</evidence>
<name>A0A8C4JNN0_DRONO</name>
<dbReference type="GO" id="GO:0015629">
    <property type="term" value="C:actin cytoskeleton"/>
    <property type="evidence" value="ECO:0007669"/>
    <property type="project" value="InterPro"/>
</dbReference>
<proteinExistence type="predicted"/>
<protein>
    <submittedName>
        <fullName evidence="2">Uncharacterized protein</fullName>
    </submittedName>
</protein>
<dbReference type="Proteomes" id="UP000694423">
    <property type="component" value="Unplaced"/>
</dbReference>
<feature type="region of interest" description="Disordered" evidence="1">
    <location>
        <begin position="1"/>
        <end position="35"/>
    </location>
</feature>
<keyword evidence="3" id="KW-1185">Reference proteome</keyword>
<accession>A0A8C4JNN0</accession>
<dbReference type="GO" id="GO:0030027">
    <property type="term" value="C:lamellipodium"/>
    <property type="evidence" value="ECO:0007669"/>
    <property type="project" value="TreeGrafter"/>
</dbReference>
<evidence type="ECO:0000256" key="1">
    <source>
        <dbReference type="SAM" id="MobiDB-lite"/>
    </source>
</evidence>
<dbReference type="InterPro" id="IPR029982">
    <property type="entry name" value="Kptn"/>
</dbReference>
<dbReference type="GO" id="GO:0034198">
    <property type="term" value="P:cellular response to amino acid starvation"/>
    <property type="evidence" value="ECO:0007669"/>
    <property type="project" value="TreeGrafter"/>
</dbReference>
<dbReference type="PANTHER" id="PTHR15435:SF2">
    <property type="entry name" value="KICSTOR COMPLEX PROTEIN KAPTIN"/>
    <property type="match status" value="1"/>
</dbReference>
<dbReference type="GO" id="GO:1904262">
    <property type="term" value="P:negative regulation of TORC1 signaling"/>
    <property type="evidence" value="ECO:0007669"/>
    <property type="project" value="TreeGrafter"/>
</dbReference>
<dbReference type="Ensembl" id="ENSDNVT00000014632.1">
    <property type="protein sequence ID" value="ENSDNVP00000012132.1"/>
    <property type="gene ID" value="ENSDNVG00000008557.1"/>
</dbReference>
<dbReference type="PANTHER" id="PTHR15435">
    <property type="entry name" value="KICSTOR COMPLEX PROTEIN KAPTIN"/>
    <property type="match status" value="1"/>
</dbReference>